<dbReference type="InterPro" id="IPR024487">
    <property type="entry name" value="CBP_BcsR"/>
</dbReference>
<gene>
    <name evidence="2" type="ORF">C7419_101690</name>
</gene>
<feature type="compositionally biased region" description="Low complexity" evidence="1">
    <location>
        <begin position="95"/>
        <end position="109"/>
    </location>
</feature>
<dbReference type="NCBIfam" id="NF040718">
    <property type="entry name" value="BcsP_of_Ic"/>
    <property type="match status" value="1"/>
</dbReference>
<name>A0A316F032_9BURK</name>
<feature type="region of interest" description="Disordered" evidence="1">
    <location>
        <begin position="45"/>
        <end position="166"/>
    </location>
</feature>
<dbReference type="RefSeq" id="WP_109580613.1">
    <property type="nucleotide sequence ID" value="NZ_QGGT01000001.1"/>
</dbReference>
<accession>A0A316F032</accession>
<sequence length="203" mass="21423">MSQSDDLTKLFDRFGGRQDTYREIVREDAAKEARERWPLLAAMRADQSMPTPPVQAASLTSGIQQPAADSTMVTHPAAHSTTHPAVPAVETPRSAAAATPATADAEPAASLWRPASAPAAPVQTLAPATPPHAAAPAAQPLWQPAAAVPPLDTQTQPRAANPVRPASGDLQSVFARLEGRAEAPAQTERAPVRRSFLDRLNRS</sequence>
<proteinExistence type="predicted"/>
<organism evidence="2 3">
    <name type="scientific">Cupriavidus plantarum</name>
    <dbReference type="NCBI Taxonomy" id="942865"/>
    <lineage>
        <taxon>Bacteria</taxon>
        <taxon>Pseudomonadati</taxon>
        <taxon>Pseudomonadota</taxon>
        <taxon>Betaproteobacteria</taxon>
        <taxon>Burkholderiales</taxon>
        <taxon>Burkholderiaceae</taxon>
        <taxon>Cupriavidus</taxon>
    </lineage>
</organism>
<dbReference type="EMBL" id="QGGT01000001">
    <property type="protein sequence ID" value="PWK36823.1"/>
    <property type="molecule type" value="Genomic_DNA"/>
</dbReference>
<evidence type="ECO:0000313" key="2">
    <source>
        <dbReference type="EMBL" id="PWK36823.1"/>
    </source>
</evidence>
<feature type="region of interest" description="Disordered" evidence="1">
    <location>
        <begin position="179"/>
        <end position="203"/>
    </location>
</feature>
<dbReference type="AlphaFoldDB" id="A0A316F032"/>
<protein>
    <recommendedName>
        <fullName evidence="4">Cellulose biosynthesis protein BcsR</fullName>
    </recommendedName>
</protein>
<evidence type="ECO:0000256" key="1">
    <source>
        <dbReference type="SAM" id="MobiDB-lite"/>
    </source>
</evidence>
<keyword evidence="3" id="KW-1185">Reference proteome</keyword>
<reference evidence="2 3" key="1">
    <citation type="submission" date="2018-05" db="EMBL/GenBank/DDBJ databases">
        <title>Genomic Encyclopedia of Type Strains, Phase IV (KMG-V): Genome sequencing to study the core and pangenomes of soil and plant-associated prokaryotes.</title>
        <authorList>
            <person name="Whitman W."/>
        </authorList>
    </citation>
    <scope>NUCLEOTIDE SEQUENCE [LARGE SCALE GENOMIC DNA]</scope>
    <source>
        <strain evidence="2 3">SLV-132</strain>
    </source>
</reference>
<dbReference type="Pfam" id="PF10945">
    <property type="entry name" value="CBP_BcsR"/>
    <property type="match status" value="1"/>
</dbReference>
<feature type="compositionally biased region" description="Low complexity" evidence="1">
    <location>
        <begin position="123"/>
        <end position="151"/>
    </location>
</feature>
<feature type="compositionally biased region" description="Polar residues" evidence="1">
    <location>
        <begin position="57"/>
        <end position="83"/>
    </location>
</feature>
<comment type="caution">
    <text evidence="2">The sequence shown here is derived from an EMBL/GenBank/DDBJ whole genome shotgun (WGS) entry which is preliminary data.</text>
</comment>
<evidence type="ECO:0000313" key="3">
    <source>
        <dbReference type="Proteomes" id="UP000245754"/>
    </source>
</evidence>
<evidence type="ECO:0008006" key="4">
    <source>
        <dbReference type="Google" id="ProtNLM"/>
    </source>
</evidence>
<dbReference type="Proteomes" id="UP000245754">
    <property type="component" value="Unassembled WGS sequence"/>
</dbReference>